<accession>A0A8S3U319</accession>
<evidence type="ECO:0000313" key="3">
    <source>
        <dbReference type="Proteomes" id="UP000683360"/>
    </source>
</evidence>
<reference evidence="2" key="1">
    <citation type="submission" date="2021-03" db="EMBL/GenBank/DDBJ databases">
        <authorList>
            <person name="Bekaert M."/>
        </authorList>
    </citation>
    <scope>NUCLEOTIDE SEQUENCE</scope>
</reference>
<proteinExistence type="predicted"/>
<keyword evidence="3" id="KW-1185">Reference proteome</keyword>
<evidence type="ECO:0000259" key="1">
    <source>
        <dbReference type="PROSITE" id="PS50835"/>
    </source>
</evidence>
<organism evidence="2 3">
    <name type="scientific">Mytilus edulis</name>
    <name type="common">Blue mussel</name>
    <dbReference type="NCBI Taxonomy" id="6550"/>
    <lineage>
        <taxon>Eukaryota</taxon>
        <taxon>Metazoa</taxon>
        <taxon>Spiralia</taxon>
        <taxon>Lophotrochozoa</taxon>
        <taxon>Mollusca</taxon>
        <taxon>Bivalvia</taxon>
        <taxon>Autobranchia</taxon>
        <taxon>Pteriomorphia</taxon>
        <taxon>Mytilida</taxon>
        <taxon>Mytiloidea</taxon>
        <taxon>Mytilidae</taxon>
        <taxon>Mytilinae</taxon>
        <taxon>Mytilus</taxon>
    </lineage>
</organism>
<dbReference type="InterPro" id="IPR013783">
    <property type="entry name" value="Ig-like_fold"/>
</dbReference>
<name>A0A8S3U319_MYTED</name>
<dbReference type="InterPro" id="IPR007110">
    <property type="entry name" value="Ig-like_dom"/>
</dbReference>
<dbReference type="Pfam" id="PF07679">
    <property type="entry name" value="I-set"/>
    <property type="match status" value="1"/>
</dbReference>
<dbReference type="PROSITE" id="PS50835">
    <property type="entry name" value="IG_LIKE"/>
    <property type="match status" value="1"/>
</dbReference>
<dbReference type="InterPro" id="IPR013098">
    <property type="entry name" value="Ig_I-set"/>
</dbReference>
<dbReference type="Proteomes" id="UP000683360">
    <property type="component" value="Unassembled WGS sequence"/>
</dbReference>
<gene>
    <name evidence="2" type="ORF">MEDL_52170</name>
</gene>
<dbReference type="AlphaFoldDB" id="A0A8S3U319"/>
<comment type="caution">
    <text evidence="2">The sequence shown here is derived from an EMBL/GenBank/DDBJ whole genome shotgun (WGS) entry which is preliminary data.</text>
</comment>
<dbReference type="OrthoDB" id="6118665at2759"/>
<evidence type="ECO:0000313" key="2">
    <source>
        <dbReference type="EMBL" id="CAG2239836.1"/>
    </source>
</evidence>
<protein>
    <recommendedName>
        <fullName evidence="1">Ig-like domain-containing protein</fullName>
    </recommendedName>
</protein>
<feature type="domain" description="Ig-like" evidence="1">
    <location>
        <begin position="282"/>
        <end position="352"/>
    </location>
</feature>
<dbReference type="EMBL" id="CAJPWZ010002537">
    <property type="protein sequence ID" value="CAG2239836.1"/>
    <property type="molecule type" value="Genomic_DNA"/>
</dbReference>
<dbReference type="Gene3D" id="2.60.40.10">
    <property type="entry name" value="Immunoglobulins"/>
    <property type="match status" value="1"/>
</dbReference>
<dbReference type="SUPFAM" id="SSF48726">
    <property type="entry name" value="Immunoglobulin"/>
    <property type="match status" value="1"/>
</dbReference>
<dbReference type="SMART" id="SM00409">
    <property type="entry name" value="IG"/>
    <property type="match status" value="1"/>
</dbReference>
<dbReference type="InterPro" id="IPR003599">
    <property type="entry name" value="Ig_sub"/>
</dbReference>
<sequence length="366" mass="42000">MSEYIPLRRNNGQFGGRVLNASHQNIAKIKECKMKYLVTFKHCFPPMKMKETWHVVMAEERLSWIHVCAAFPLKCPEPAQWSLRASSHCPDSSKYFCLKNDLINGYSENCTVFDFLQPGRKHVLRGGLDADVCSSKRYQPWPINFYTNVSTKCIFVKSTCNEEGQVIYDKGNRNIDVTCRCDYTRGYDFIVKTLNPCFCVPSKEDCSCYLKKCTKSTDMLSPDYTCIRDDEKITVSECKPILYKRSRLAVNTSSTENISTTRILSYEAMFTSNIQIEHHCTEGDNIKLKCSVYTDNIEVKWYKENNELHECTHISITSNGNHRMLTIVETEVTDSGTYFVKAQSVVLEMSLTVKGNFVTKVLTLPH</sequence>
<dbReference type="InterPro" id="IPR036179">
    <property type="entry name" value="Ig-like_dom_sf"/>
</dbReference>